<organism evidence="1 2">
    <name type="scientific">Spiroplasma clarkii</name>
    <dbReference type="NCBI Taxonomy" id="2139"/>
    <lineage>
        <taxon>Bacteria</taxon>
        <taxon>Bacillati</taxon>
        <taxon>Mycoplasmatota</taxon>
        <taxon>Mollicutes</taxon>
        <taxon>Entomoplasmatales</taxon>
        <taxon>Spiroplasmataceae</taxon>
        <taxon>Spiroplasma</taxon>
    </lineage>
</organism>
<dbReference type="Proteomes" id="UP000231179">
    <property type="component" value="Chromosome"/>
</dbReference>
<sequence length="154" mass="18047">MTHNYQDYPFCCALDKNNFLVLFQNYLDNCETNQGFKLINADYDLYKPLSFVDIVGIFAKLAPQIMKYQAELIDEVEEKYEKVATLLFLYYIKVLFKNLPKNFERELFLEFLTAQSLESMHSVSTTTSDATLLIIRQLFADIKMAEQITNSYDQ</sequence>
<name>A0A2K8KIF5_9MOLU</name>
<reference evidence="1 2" key="1">
    <citation type="submission" date="2017-11" db="EMBL/GenBank/DDBJ databases">
        <title>Complete genome sequence of Spiroplasma clarkii CN-5 (DSM 19994).</title>
        <authorList>
            <person name="Tsai Y.-M."/>
            <person name="Chang A."/>
            <person name="Lo W.-S."/>
            <person name="Kuo C.-H."/>
        </authorList>
    </citation>
    <scope>NUCLEOTIDE SEQUENCE [LARGE SCALE GENOMIC DNA]</scope>
    <source>
        <strain evidence="1 2">CN-5</strain>
    </source>
</reference>
<dbReference type="AlphaFoldDB" id="A0A2K8KIF5"/>
<protein>
    <submittedName>
        <fullName evidence="1">Uncharacterized protein</fullName>
    </submittedName>
</protein>
<dbReference type="RefSeq" id="WP_100254989.1">
    <property type="nucleotide sequence ID" value="NZ_CP015819.1"/>
</dbReference>
<gene>
    <name evidence="1" type="ORF">SCLAR_v1c11570</name>
</gene>
<dbReference type="EMBL" id="CP024870">
    <property type="protein sequence ID" value="ATX71457.1"/>
    <property type="molecule type" value="Genomic_DNA"/>
</dbReference>
<accession>A0A2K8KIF5</accession>
<evidence type="ECO:0000313" key="1">
    <source>
        <dbReference type="EMBL" id="ATX71457.1"/>
    </source>
</evidence>
<evidence type="ECO:0000313" key="2">
    <source>
        <dbReference type="Proteomes" id="UP000231179"/>
    </source>
</evidence>
<proteinExistence type="predicted"/>
<keyword evidence="2" id="KW-1185">Reference proteome</keyword>